<dbReference type="SMART" id="SM01321">
    <property type="entry name" value="Y1_Tnp"/>
    <property type="match status" value="1"/>
</dbReference>
<dbReference type="GO" id="GO:0043565">
    <property type="term" value="F:sequence-specific DNA binding"/>
    <property type="evidence" value="ECO:0007669"/>
    <property type="project" value="TreeGrafter"/>
</dbReference>
<dbReference type="PANTHER" id="PTHR36966">
    <property type="entry name" value="REP-ASSOCIATED TYROSINE TRANSPOSASE"/>
    <property type="match status" value="1"/>
</dbReference>
<feature type="domain" description="Transposase IS200-like" evidence="2">
    <location>
        <begin position="24"/>
        <end position="209"/>
    </location>
</feature>
<evidence type="ECO:0000313" key="4">
    <source>
        <dbReference type="Proteomes" id="UP000615026"/>
    </source>
</evidence>
<feature type="region of interest" description="Disordered" evidence="1">
    <location>
        <begin position="211"/>
        <end position="241"/>
    </location>
</feature>
<evidence type="ECO:0000256" key="1">
    <source>
        <dbReference type="SAM" id="MobiDB-lite"/>
    </source>
</evidence>
<dbReference type="Gene3D" id="3.30.70.1290">
    <property type="entry name" value="Transposase IS200-like"/>
    <property type="match status" value="1"/>
</dbReference>
<organism evidence="3 4">
    <name type="scientific">Leptolyngbya cf. ectocarpi LEGE 11479</name>
    <dbReference type="NCBI Taxonomy" id="1828722"/>
    <lineage>
        <taxon>Bacteria</taxon>
        <taxon>Bacillati</taxon>
        <taxon>Cyanobacteriota</taxon>
        <taxon>Cyanophyceae</taxon>
        <taxon>Leptolyngbyales</taxon>
        <taxon>Leptolyngbyaceae</taxon>
        <taxon>Leptolyngbya group</taxon>
        <taxon>Leptolyngbya</taxon>
    </lineage>
</organism>
<dbReference type="AlphaFoldDB" id="A0A928X3I4"/>
<accession>A0A928X3I4</accession>
<protein>
    <submittedName>
        <fullName evidence="3">Transposase</fullName>
    </submittedName>
</protein>
<feature type="compositionally biased region" description="Basic and acidic residues" evidence="1">
    <location>
        <begin position="120"/>
        <end position="136"/>
    </location>
</feature>
<dbReference type="EMBL" id="JADEXP010000040">
    <property type="protein sequence ID" value="MBE9066393.1"/>
    <property type="molecule type" value="Genomic_DNA"/>
</dbReference>
<name>A0A928X3I4_LEPEC</name>
<dbReference type="Proteomes" id="UP000615026">
    <property type="component" value="Unassembled WGS sequence"/>
</dbReference>
<evidence type="ECO:0000259" key="2">
    <source>
        <dbReference type="SMART" id="SM01321"/>
    </source>
</evidence>
<proteinExistence type="predicted"/>
<feature type="compositionally biased region" description="Polar residues" evidence="1">
    <location>
        <begin position="137"/>
        <end position="146"/>
    </location>
</feature>
<dbReference type="GO" id="GO:0004803">
    <property type="term" value="F:transposase activity"/>
    <property type="evidence" value="ECO:0007669"/>
    <property type="project" value="InterPro"/>
</dbReference>
<dbReference type="PANTHER" id="PTHR36966:SF1">
    <property type="entry name" value="REP-ASSOCIATED TYROSINE TRANSPOSASE"/>
    <property type="match status" value="1"/>
</dbReference>
<gene>
    <name evidence="3" type="ORF">IQ260_06980</name>
</gene>
<reference evidence="3" key="1">
    <citation type="submission" date="2020-10" db="EMBL/GenBank/DDBJ databases">
        <authorList>
            <person name="Castelo-Branco R."/>
            <person name="Eusebio N."/>
            <person name="Adriana R."/>
            <person name="Vieira A."/>
            <person name="Brugerolle De Fraissinette N."/>
            <person name="Rezende De Castro R."/>
            <person name="Schneider M.P."/>
            <person name="Vasconcelos V."/>
            <person name="Leao P.N."/>
        </authorList>
    </citation>
    <scope>NUCLEOTIDE SEQUENCE</scope>
    <source>
        <strain evidence="3">LEGE 11479</strain>
    </source>
</reference>
<sequence>MQTNLYRNTYRVPSMRLSSWDYGTPGGYFVTLCAKNRECFLGDVVNGKMQLSAIGYVAERCWREIPDHCKNVRIDEYVVMPNHVHGILVIERRLDDDGDNGYPIAERRQVETFHGTSLPDGDRQRHGEDHQIREKISSPNGSLSLSKTMSAISPKRGSLGAIVRSYKSSVTRWCRQNGYSHVAWQPRFYERIIWADGSIDYIRRYIRNNPRNWQRDRNNPKKSPPPTSSPPITSSPTPPSW</sequence>
<dbReference type="SUPFAM" id="SSF143422">
    <property type="entry name" value="Transposase IS200-like"/>
    <property type="match status" value="1"/>
</dbReference>
<dbReference type="InterPro" id="IPR002686">
    <property type="entry name" value="Transposase_17"/>
</dbReference>
<comment type="caution">
    <text evidence="3">The sequence shown here is derived from an EMBL/GenBank/DDBJ whole genome shotgun (WGS) entry which is preliminary data.</text>
</comment>
<dbReference type="InterPro" id="IPR052715">
    <property type="entry name" value="RAYT_transposase"/>
</dbReference>
<evidence type="ECO:0000313" key="3">
    <source>
        <dbReference type="EMBL" id="MBE9066393.1"/>
    </source>
</evidence>
<dbReference type="InterPro" id="IPR036515">
    <property type="entry name" value="Transposase_17_sf"/>
</dbReference>
<feature type="region of interest" description="Disordered" evidence="1">
    <location>
        <begin position="113"/>
        <end position="146"/>
    </location>
</feature>
<keyword evidence="4" id="KW-1185">Reference proteome</keyword>
<dbReference type="GO" id="GO:0006313">
    <property type="term" value="P:DNA transposition"/>
    <property type="evidence" value="ECO:0007669"/>
    <property type="project" value="InterPro"/>
</dbReference>